<protein>
    <recommendedName>
        <fullName evidence="3">EsvE2</fullName>
    </recommendedName>
</protein>
<evidence type="ECO:0008006" key="3">
    <source>
        <dbReference type="Google" id="ProtNLM"/>
    </source>
</evidence>
<dbReference type="EMBL" id="MBDL01000009">
    <property type="protein sequence ID" value="ODA13241.1"/>
    <property type="molecule type" value="Genomic_DNA"/>
</dbReference>
<evidence type="ECO:0000313" key="2">
    <source>
        <dbReference type="Proteomes" id="UP000186553"/>
    </source>
</evidence>
<keyword evidence="2" id="KW-1185">Reference proteome</keyword>
<dbReference type="STRING" id="1891224.BBP83_07295"/>
<dbReference type="Proteomes" id="UP000186553">
    <property type="component" value="Unassembled WGS sequence"/>
</dbReference>
<accession>A0A1C3CWX2</accession>
<dbReference type="RefSeq" id="WP_068887389.1">
    <property type="nucleotide sequence ID" value="NZ_CBCRUU010000002.1"/>
</dbReference>
<evidence type="ECO:0000313" key="1">
    <source>
        <dbReference type="EMBL" id="ODA13241.1"/>
    </source>
</evidence>
<comment type="caution">
    <text evidence="1">The sequence shown here is derived from an EMBL/GenBank/DDBJ whole genome shotgun (WGS) entry which is preliminary data.</text>
</comment>
<sequence>MPFFGFIPSEALLESIQTGHQKKNSSEPLYPLRDKTALLINDEIIDATILGPVHLFPASDKRDTAEKLAGYVKSTVAVLLKQLLGKSSNDVVQQSIEFSEKSLFQDASGAYRVGETLDATLVTNLKSTYQDIKAGNNIDKTAFATLYKQFAEATVRHFMNDFNKTLDLGLIKRKAADLGSMAVIKAIHIAIDKIFPNLTKEELGALAEAHDPMFNL</sequence>
<dbReference type="OrthoDB" id="6703663at2"/>
<gene>
    <name evidence="1" type="ORF">BBP83_07295</name>
</gene>
<dbReference type="AlphaFoldDB" id="A0A1C3CWX2"/>
<proteinExistence type="predicted"/>
<reference evidence="1 2" key="1">
    <citation type="submission" date="2016-07" db="EMBL/GenBank/DDBJ databases">
        <title>Acinetobacter sp. ANC 4603.</title>
        <authorList>
            <person name="Radolfova-Krizova L."/>
            <person name="Nemec A."/>
        </authorList>
    </citation>
    <scope>NUCLEOTIDE SEQUENCE [LARGE SCALE GENOMIC DNA]</scope>
    <source>
        <strain evidence="1 2">ANC 4603</strain>
    </source>
</reference>
<name>A0A1C3CWX2_9GAMM</name>
<organism evidence="1 2">
    <name type="scientific">Acinetobacter celticus</name>
    <dbReference type="NCBI Taxonomy" id="1891224"/>
    <lineage>
        <taxon>Bacteria</taxon>
        <taxon>Pseudomonadati</taxon>
        <taxon>Pseudomonadota</taxon>
        <taxon>Gammaproteobacteria</taxon>
        <taxon>Moraxellales</taxon>
        <taxon>Moraxellaceae</taxon>
        <taxon>Acinetobacter</taxon>
    </lineage>
</organism>